<feature type="signal peptide" evidence="2">
    <location>
        <begin position="1"/>
        <end position="21"/>
    </location>
</feature>
<accession>A0A177L9V7</accession>
<dbReference type="PROSITE" id="PS51257">
    <property type="entry name" value="PROKAR_LIPOPROTEIN"/>
    <property type="match status" value="1"/>
</dbReference>
<keyword evidence="5" id="KW-1185">Reference proteome</keyword>
<name>A0A177L9V7_9BACI</name>
<dbReference type="AlphaFoldDB" id="A0A177L9V7"/>
<reference evidence="4 5" key="1">
    <citation type="submission" date="2016-01" db="EMBL/GenBank/DDBJ databases">
        <title>Investigation of taxonomic status of Bacillus aminovorans.</title>
        <authorList>
            <person name="Verma A."/>
            <person name="Pal Y."/>
            <person name="Krishnamurthi S."/>
        </authorList>
    </citation>
    <scope>NUCLEOTIDE SEQUENCE [LARGE SCALE GENOMIC DNA]</scope>
    <source>
        <strain evidence="4 5">DSM 1314</strain>
    </source>
</reference>
<keyword evidence="2" id="KW-0732">Signal</keyword>
<proteinExistence type="predicted"/>
<evidence type="ECO:0000313" key="5">
    <source>
        <dbReference type="Proteomes" id="UP000076935"/>
    </source>
</evidence>
<feature type="region of interest" description="Disordered" evidence="1">
    <location>
        <begin position="137"/>
        <end position="158"/>
    </location>
</feature>
<evidence type="ECO:0000313" key="4">
    <source>
        <dbReference type="EMBL" id="OAH62559.1"/>
    </source>
</evidence>
<feature type="domain" description="YtkA-like" evidence="3">
    <location>
        <begin position="33"/>
        <end position="114"/>
    </location>
</feature>
<sequence>MNKIISSMALLFIMLFISACTGNTDSADDTTTPKAVEVEILLPEEISLNEESILKVRLTQDQENVEDAEDVQFEIWKANSQEKSELVKAKYEKEGIYSVKKTFQEDGIYYVQTHVTARGMHVMPKKQFVVGNVSEEELNSLKEEPQTQGGSQGHSHHH</sequence>
<evidence type="ECO:0000259" key="3">
    <source>
        <dbReference type="Pfam" id="PF13115"/>
    </source>
</evidence>
<dbReference type="STRING" id="29332.AWH48_00445"/>
<feature type="chain" id="PRO_5038947635" description="YtkA-like domain-containing protein" evidence="2">
    <location>
        <begin position="22"/>
        <end position="158"/>
    </location>
</feature>
<dbReference type="InterPro" id="IPR032693">
    <property type="entry name" value="YtkA-like_dom"/>
</dbReference>
<dbReference type="Proteomes" id="UP000076935">
    <property type="component" value="Unassembled WGS sequence"/>
</dbReference>
<organism evidence="4 5">
    <name type="scientific">Domibacillus aminovorans</name>
    <dbReference type="NCBI Taxonomy" id="29332"/>
    <lineage>
        <taxon>Bacteria</taxon>
        <taxon>Bacillati</taxon>
        <taxon>Bacillota</taxon>
        <taxon>Bacilli</taxon>
        <taxon>Bacillales</taxon>
        <taxon>Bacillaceae</taxon>
        <taxon>Domibacillus</taxon>
    </lineage>
</organism>
<dbReference type="Pfam" id="PF13115">
    <property type="entry name" value="YtkA"/>
    <property type="match status" value="1"/>
</dbReference>
<evidence type="ECO:0000256" key="1">
    <source>
        <dbReference type="SAM" id="MobiDB-lite"/>
    </source>
</evidence>
<dbReference type="EMBL" id="LQWY01000006">
    <property type="protein sequence ID" value="OAH62559.1"/>
    <property type="molecule type" value="Genomic_DNA"/>
</dbReference>
<gene>
    <name evidence="4" type="ORF">AWH49_09385</name>
</gene>
<dbReference type="RefSeq" id="WP_082862662.1">
    <property type="nucleotide sequence ID" value="NZ_JBCNAN010000019.1"/>
</dbReference>
<comment type="caution">
    <text evidence="4">The sequence shown here is derived from an EMBL/GenBank/DDBJ whole genome shotgun (WGS) entry which is preliminary data.</text>
</comment>
<protein>
    <recommendedName>
        <fullName evidence="3">YtkA-like domain-containing protein</fullName>
    </recommendedName>
</protein>
<evidence type="ECO:0000256" key="2">
    <source>
        <dbReference type="SAM" id="SignalP"/>
    </source>
</evidence>